<dbReference type="Pfam" id="PF13384">
    <property type="entry name" value="HTH_23"/>
    <property type="match status" value="1"/>
</dbReference>
<gene>
    <name evidence="1" type="ORF">DT99_36660</name>
</gene>
<accession>A0A071MEA0</accession>
<organism evidence="1">
    <name type="scientific">Burkholderia cenocepacia</name>
    <dbReference type="NCBI Taxonomy" id="95486"/>
    <lineage>
        <taxon>Bacteria</taxon>
        <taxon>Pseudomonadati</taxon>
        <taxon>Pseudomonadota</taxon>
        <taxon>Betaproteobacteria</taxon>
        <taxon>Burkholderiales</taxon>
        <taxon>Burkholderiaceae</taxon>
        <taxon>Burkholderia</taxon>
        <taxon>Burkholderia cepacia complex</taxon>
    </lineage>
</organism>
<proteinExistence type="predicted"/>
<evidence type="ECO:0000313" key="1">
    <source>
        <dbReference type="EMBL" id="KEA54801.1"/>
    </source>
</evidence>
<sequence length="92" mass="10302">MCGKKPCGLGFLLPANPCRCEIHTLTLFLRSTPGLITMSMRELDRLKVVEAVVEQRLMPWRAAERLGISRRQIKRLVARYRAAGPAGPIFPA</sequence>
<dbReference type="AlphaFoldDB" id="A0A071MEA0"/>
<protein>
    <submittedName>
        <fullName evidence="1">Uncharacterized protein</fullName>
    </submittedName>
</protein>
<dbReference type="SUPFAM" id="SSF46689">
    <property type="entry name" value="Homeodomain-like"/>
    <property type="match status" value="1"/>
</dbReference>
<dbReference type="InterPro" id="IPR009057">
    <property type="entry name" value="Homeodomain-like_sf"/>
</dbReference>
<reference evidence="1" key="1">
    <citation type="submission" date="2014-04" db="EMBL/GenBank/DDBJ databases">
        <title>In planta biocontrol of soil-borne Fusarium wilt of banana through a plant endophytic bacterium, Burkholderia cenocepacia 869T2.</title>
        <authorList>
            <person name="Ho Y.-N."/>
            <person name="Chiang H.-M."/>
            <person name="Chao C.-P."/>
            <person name="Su C.-C."/>
            <person name="Hsu H.-F."/>
            <person name="Guo C.-T."/>
            <person name="Hsieh J.-L."/>
            <person name="Huang C.-C."/>
        </authorList>
    </citation>
    <scope>NUCLEOTIDE SEQUENCE [LARGE SCALE GENOMIC DNA]</scope>
    <source>
        <strain evidence="1">869T2</strain>
    </source>
</reference>
<comment type="caution">
    <text evidence="1">The sequence shown here is derived from an EMBL/GenBank/DDBJ whole genome shotgun (WGS) entry which is preliminary data.</text>
</comment>
<name>A0A071MEA0_9BURK</name>
<dbReference type="EMBL" id="JJOA01000083">
    <property type="protein sequence ID" value="KEA54801.1"/>
    <property type="molecule type" value="Genomic_DNA"/>
</dbReference>